<feature type="transmembrane region" description="Helical" evidence="1">
    <location>
        <begin position="6"/>
        <end position="22"/>
    </location>
</feature>
<feature type="transmembrane region" description="Helical" evidence="1">
    <location>
        <begin position="106"/>
        <end position="124"/>
    </location>
</feature>
<dbReference type="RefSeq" id="WP_096404970.1">
    <property type="nucleotide sequence ID" value="NZ_AP014597.1"/>
</dbReference>
<dbReference type="Proteomes" id="UP000217431">
    <property type="component" value="Chromosome I"/>
</dbReference>
<dbReference type="AlphaFoldDB" id="A0A0S3UHH8"/>
<feature type="transmembrane region" description="Helical" evidence="1">
    <location>
        <begin position="171"/>
        <end position="196"/>
    </location>
</feature>
<protein>
    <recommendedName>
        <fullName evidence="4">EpsG family protein</fullName>
    </recommendedName>
</protein>
<evidence type="ECO:0000313" key="2">
    <source>
        <dbReference type="EMBL" id="BAU16906.1"/>
    </source>
</evidence>
<feature type="transmembrane region" description="Helical" evidence="1">
    <location>
        <begin position="34"/>
        <end position="54"/>
    </location>
</feature>
<evidence type="ECO:0000256" key="1">
    <source>
        <dbReference type="SAM" id="Phobius"/>
    </source>
</evidence>
<dbReference type="Pfam" id="PF14897">
    <property type="entry name" value="EpsG"/>
    <property type="match status" value="1"/>
</dbReference>
<feature type="transmembrane region" description="Helical" evidence="1">
    <location>
        <begin position="136"/>
        <end position="159"/>
    </location>
</feature>
<feature type="transmembrane region" description="Helical" evidence="1">
    <location>
        <begin position="250"/>
        <end position="268"/>
    </location>
</feature>
<accession>A0A0S3UHH8</accession>
<reference evidence="2 3" key="1">
    <citation type="journal article" date="2016" name="DNA Res.">
        <title>The complete genome sequencing of Prevotella intermedia strain OMA14 and a subsequent fine-scale, intra-species genomic comparison reveal an unusual amplification of conjugative and mobile transposons and identify a novel Prevotella-lineage-specific repeat.</title>
        <authorList>
            <person name="Naito M."/>
            <person name="Ogura Y."/>
            <person name="Itoh T."/>
            <person name="Shoji M."/>
            <person name="Okamoto M."/>
            <person name="Hayashi T."/>
            <person name="Nakayama K."/>
        </authorList>
    </citation>
    <scope>NUCLEOTIDE SEQUENCE [LARGE SCALE GENOMIC DNA]</scope>
    <source>
        <strain evidence="2 3">OMA14</strain>
    </source>
</reference>
<sequence length="385" mass="45216">MLLYLLIFSIPFLFYWFSIIRQTNIRQLDDQRFAVIYIYGVALFVGLSDMLGGYDRYIYSELFDNLADQLRVGTSIKLSDIYQAYSTEFGYIGFNWAVAHITNNRYIFIFLYTICMYAIILHSFRRYAKNYPLASILFMALVFYFSFTYLRQMFAAAIIGLSIRYIIERKFLKYCAIIIAAFSFHNSAIIFFPMYFIANKKYSKARILLLMSVCFIIGVTGISSSLYNLFDNVSTRVAHSDYATQGDARIAYILEAGFFLFFLIRSYCHLPDTKQSIVLYNIALAFCAVLLLFIRSENGGRLSWYFVYGLIFSLTQLSTTSYGKKIKMGLQLSIVSFVLFLRILTSWGVLLYPYKTFFTNGHRENDYIFERYEYDYNYDKDKFYK</sequence>
<dbReference type="InterPro" id="IPR049458">
    <property type="entry name" value="EpsG-like"/>
</dbReference>
<feature type="transmembrane region" description="Helical" evidence="1">
    <location>
        <begin position="334"/>
        <end position="354"/>
    </location>
</feature>
<dbReference type="EMBL" id="AP014597">
    <property type="protein sequence ID" value="BAU16906.1"/>
    <property type="molecule type" value="Genomic_DNA"/>
</dbReference>
<keyword evidence="1" id="KW-0812">Transmembrane</keyword>
<keyword evidence="1" id="KW-0472">Membrane</keyword>
<keyword evidence="1" id="KW-1133">Transmembrane helix</keyword>
<feature type="transmembrane region" description="Helical" evidence="1">
    <location>
        <begin position="277"/>
        <end position="296"/>
    </location>
</feature>
<gene>
    <name evidence="2" type="ORF">PIOMA14_I_0398</name>
</gene>
<proteinExistence type="predicted"/>
<evidence type="ECO:0000313" key="3">
    <source>
        <dbReference type="Proteomes" id="UP000217431"/>
    </source>
</evidence>
<name>A0A0S3UHH8_PREIN</name>
<feature type="transmembrane region" description="Helical" evidence="1">
    <location>
        <begin position="302"/>
        <end position="322"/>
    </location>
</feature>
<feature type="transmembrane region" description="Helical" evidence="1">
    <location>
        <begin position="208"/>
        <end position="230"/>
    </location>
</feature>
<organism evidence="2 3">
    <name type="scientific">Prevotella intermedia</name>
    <dbReference type="NCBI Taxonomy" id="28131"/>
    <lineage>
        <taxon>Bacteria</taxon>
        <taxon>Pseudomonadati</taxon>
        <taxon>Bacteroidota</taxon>
        <taxon>Bacteroidia</taxon>
        <taxon>Bacteroidales</taxon>
        <taxon>Prevotellaceae</taxon>
        <taxon>Prevotella</taxon>
    </lineage>
</organism>
<evidence type="ECO:0008006" key="4">
    <source>
        <dbReference type="Google" id="ProtNLM"/>
    </source>
</evidence>